<accession>A0A8S1PSW7</accession>
<evidence type="ECO:0000313" key="2">
    <source>
        <dbReference type="Proteomes" id="UP000688137"/>
    </source>
</evidence>
<dbReference type="EMBL" id="CAJJDM010000134">
    <property type="protein sequence ID" value="CAD8106480.1"/>
    <property type="molecule type" value="Genomic_DNA"/>
</dbReference>
<keyword evidence="2" id="KW-1185">Reference proteome</keyword>
<sequence length="98" mass="11818">MTVVNNFIQIQSYKCMKVVINYYTNIQKTFTTIRMTFSMENGRLWEQVRIFRLNSYKIRLIKDLTNCAQNQQTEHNIEDENPKIMYSISKTPKLKRKC</sequence>
<proteinExistence type="predicted"/>
<dbReference type="AlphaFoldDB" id="A0A8S1PSW7"/>
<name>A0A8S1PSW7_PARPR</name>
<protein>
    <submittedName>
        <fullName evidence="1">Uncharacterized protein</fullName>
    </submittedName>
</protein>
<evidence type="ECO:0000313" key="1">
    <source>
        <dbReference type="EMBL" id="CAD8106480.1"/>
    </source>
</evidence>
<organism evidence="1 2">
    <name type="scientific">Paramecium primaurelia</name>
    <dbReference type="NCBI Taxonomy" id="5886"/>
    <lineage>
        <taxon>Eukaryota</taxon>
        <taxon>Sar</taxon>
        <taxon>Alveolata</taxon>
        <taxon>Ciliophora</taxon>
        <taxon>Intramacronucleata</taxon>
        <taxon>Oligohymenophorea</taxon>
        <taxon>Peniculida</taxon>
        <taxon>Parameciidae</taxon>
        <taxon>Paramecium</taxon>
    </lineage>
</organism>
<dbReference type="Proteomes" id="UP000688137">
    <property type="component" value="Unassembled WGS sequence"/>
</dbReference>
<gene>
    <name evidence="1" type="ORF">PPRIM_AZ9-3.1.T1310010</name>
</gene>
<reference evidence="1" key="1">
    <citation type="submission" date="2021-01" db="EMBL/GenBank/DDBJ databases">
        <authorList>
            <consortium name="Genoscope - CEA"/>
            <person name="William W."/>
        </authorList>
    </citation>
    <scope>NUCLEOTIDE SEQUENCE</scope>
</reference>
<comment type="caution">
    <text evidence="1">The sequence shown here is derived from an EMBL/GenBank/DDBJ whole genome shotgun (WGS) entry which is preliminary data.</text>
</comment>